<feature type="domain" description="TFIIF beta subunit HTH" evidence="11">
    <location>
        <begin position="253"/>
        <end position="317"/>
    </location>
</feature>
<dbReference type="InterPro" id="IPR040504">
    <property type="entry name" value="TFIIF_beta_N"/>
</dbReference>
<evidence type="ECO:0000256" key="9">
    <source>
        <dbReference type="ARBA" id="ARBA00081863"/>
    </source>
</evidence>
<evidence type="ECO:0000259" key="11">
    <source>
        <dbReference type="Pfam" id="PF02270"/>
    </source>
</evidence>
<dbReference type="SUPFAM" id="SSF50916">
    <property type="entry name" value="Rap30/74 interaction domains"/>
    <property type="match status" value="1"/>
</dbReference>
<dbReference type="PANTHER" id="PTHR10445:SF0">
    <property type="entry name" value="GENERAL TRANSCRIPTION FACTOR IIF SUBUNIT 2"/>
    <property type="match status" value="1"/>
</dbReference>
<evidence type="ECO:0000256" key="10">
    <source>
        <dbReference type="SAM" id="MobiDB-lite"/>
    </source>
</evidence>
<dbReference type="Proteomes" id="UP000235672">
    <property type="component" value="Unassembled WGS sequence"/>
</dbReference>
<evidence type="ECO:0000256" key="5">
    <source>
        <dbReference type="ARBA" id="ARBA00023125"/>
    </source>
</evidence>
<dbReference type="GO" id="GO:0006367">
    <property type="term" value="P:transcription initiation at RNA polymerase II promoter"/>
    <property type="evidence" value="ECO:0007669"/>
    <property type="project" value="InterPro"/>
</dbReference>
<evidence type="ECO:0000256" key="1">
    <source>
        <dbReference type="ARBA" id="ARBA00004123"/>
    </source>
</evidence>
<dbReference type="OrthoDB" id="26094at2759"/>
<name>A0A2J6QJZ6_9HELO</name>
<evidence type="ECO:0000256" key="3">
    <source>
        <dbReference type="ARBA" id="ARBA00021453"/>
    </source>
</evidence>
<feature type="domain" description="TFIIF beta subunit N-terminal" evidence="12">
    <location>
        <begin position="41"/>
        <end position="182"/>
    </location>
</feature>
<feature type="region of interest" description="Disordered" evidence="10">
    <location>
        <begin position="321"/>
        <end position="362"/>
    </location>
</feature>
<organism evidence="13 14">
    <name type="scientific">Hyaloscypha hepaticicola</name>
    <dbReference type="NCBI Taxonomy" id="2082293"/>
    <lineage>
        <taxon>Eukaryota</taxon>
        <taxon>Fungi</taxon>
        <taxon>Dikarya</taxon>
        <taxon>Ascomycota</taxon>
        <taxon>Pezizomycotina</taxon>
        <taxon>Leotiomycetes</taxon>
        <taxon>Helotiales</taxon>
        <taxon>Hyaloscyphaceae</taxon>
        <taxon>Hyaloscypha</taxon>
    </lineage>
</organism>
<dbReference type="InterPro" id="IPR036390">
    <property type="entry name" value="WH_DNA-bd_sf"/>
</dbReference>
<dbReference type="GO" id="GO:0005674">
    <property type="term" value="C:transcription factor TFIIF complex"/>
    <property type="evidence" value="ECO:0007669"/>
    <property type="project" value="InterPro"/>
</dbReference>
<dbReference type="FunFam" id="1.10.10.10:FF:000035">
    <property type="entry name" value="General transcription factor IIF subunit 2"/>
    <property type="match status" value="1"/>
</dbReference>
<keyword evidence="14" id="KW-1185">Reference proteome</keyword>
<evidence type="ECO:0000313" key="14">
    <source>
        <dbReference type="Proteomes" id="UP000235672"/>
    </source>
</evidence>
<feature type="compositionally biased region" description="Basic and acidic residues" evidence="10">
    <location>
        <begin position="1"/>
        <end position="10"/>
    </location>
</feature>
<proteinExistence type="inferred from homology"/>
<evidence type="ECO:0000313" key="13">
    <source>
        <dbReference type="EMBL" id="PMD26592.1"/>
    </source>
</evidence>
<comment type="subcellular location">
    <subcellularLocation>
        <location evidence="1">Nucleus</location>
    </subcellularLocation>
</comment>
<keyword evidence="6" id="KW-0804">Transcription</keyword>
<dbReference type="InterPro" id="IPR003196">
    <property type="entry name" value="TFIIF_beta"/>
</dbReference>
<protein>
    <recommendedName>
        <fullName evidence="3">Transcription initiation factor IIF subunit beta</fullName>
    </recommendedName>
    <alternativeName>
        <fullName evidence="9">TFIIF medium subunit</fullName>
    </alternativeName>
    <alternativeName>
        <fullName evidence="8">TFIIF-beta</fullName>
    </alternativeName>
</protein>
<dbReference type="SUPFAM" id="SSF46785">
    <property type="entry name" value="Winged helix' DNA-binding domain"/>
    <property type="match status" value="1"/>
</dbReference>
<dbReference type="Pfam" id="PF17683">
    <property type="entry name" value="TFIIF_beta_N"/>
    <property type="match status" value="1"/>
</dbReference>
<keyword evidence="7" id="KW-0539">Nucleus</keyword>
<evidence type="ECO:0000256" key="8">
    <source>
        <dbReference type="ARBA" id="ARBA00081473"/>
    </source>
</evidence>
<dbReference type="CDD" id="cd07980">
    <property type="entry name" value="TFIIF_beta"/>
    <property type="match status" value="1"/>
</dbReference>
<dbReference type="GO" id="GO:0003677">
    <property type="term" value="F:DNA binding"/>
    <property type="evidence" value="ECO:0007669"/>
    <property type="project" value="UniProtKB-KW"/>
</dbReference>
<feature type="region of interest" description="Disordered" evidence="10">
    <location>
        <begin position="118"/>
        <end position="155"/>
    </location>
</feature>
<evidence type="ECO:0000256" key="4">
    <source>
        <dbReference type="ARBA" id="ARBA00023015"/>
    </source>
</evidence>
<dbReference type="EMBL" id="KZ613467">
    <property type="protein sequence ID" value="PMD26592.1"/>
    <property type="molecule type" value="Genomic_DNA"/>
</dbReference>
<dbReference type="InterPro" id="IPR040450">
    <property type="entry name" value="TFIIF_beta_HTH"/>
</dbReference>
<feature type="region of interest" description="Disordered" evidence="10">
    <location>
        <begin position="1"/>
        <end position="24"/>
    </location>
</feature>
<evidence type="ECO:0000256" key="2">
    <source>
        <dbReference type="ARBA" id="ARBA00009543"/>
    </source>
</evidence>
<dbReference type="InterPro" id="IPR011039">
    <property type="entry name" value="TFIIF_interaction"/>
</dbReference>
<gene>
    <name evidence="13" type="ORF">NA56DRAFT_654403</name>
</gene>
<keyword evidence="4" id="KW-0805">Transcription regulation</keyword>
<accession>A0A2J6QJZ6</accession>
<dbReference type="Pfam" id="PF02270">
    <property type="entry name" value="TFIIF_beta"/>
    <property type="match status" value="1"/>
</dbReference>
<reference evidence="13 14" key="1">
    <citation type="submission" date="2016-05" db="EMBL/GenBank/DDBJ databases">
        <title>A degradative enzymes factory behind the ericoid mycorrhizal symbiosis.</title>
        <authorList>
            <consortium name="DOE Joint Genome Institute"/>
            <person name="Martino E."/>
            <person name="Morin E."/>
            <person name="Grelet G."/>
            <person name="Kuo A."/>
            <person name="Kohler A."/>
            <person name="Daghino S."/>
            <person name="Barry K."/>
            <person name="Choi C."/>
            <person name="Cichocki N."/>
            <person name="Clum A."/>
            <person name="Copeland A."/>
            <person name="Hainaut M."/>
            <person name="Haridas S."/>
            <person name="Labutti K."/>
            <person name="Lindquist E."/>
            <person name="Lipzen A."/>
            <person name="Khouja H.-R."/>
            <person name="Murat C."/>
            <person name="Ohm R."/>
            <person name="Olson A."/>
            <person name="Spatafora J."/>
            <person name="Veneault-Fourrey C."/>
            <person name="Henrissat B."/>
            <person name="Grigoriev I."/>
            <person name="Martin F."/>
            <person name="Perotto S."/>
        </authorList>
    </citation>
    <scope>NUCLEOTIDE SEQUENCE [LARGE SCALE GENOMIC DNA]</scope>
    <source>
        <strain evidence="13 14">UAMH 7357</strain>
    </source>
</reference>
<dbReference type="Gene3D" id="1.10.10.10">
    <property type="entry name" value="Winged helix-like DNA-binding domain superfamily/Winged helix DNA-binding domain"/>
    <property type="match status" value="1"/>
</dbReference>
<dbReference type="PANTHER" id="PTHR10445">
    <property type="entry name" value="GENERAL TRANSCRIPTION FACTOR IIF SUBUNIT 2"/>
    <property type="match status" value="1"/>
</dbReference>
<dbReference type="AlphaFoldDB" id="A0A2J6QJZ6"/>
<comment type="similarity">
    <text evidence="2">Belongs to the TFIIF beta subunit family.</text>
</comment>
<dbReference type="STRING" id="1745343.A0A2J6QJZ6"/>
<sequence>MADPLIKPDPETQGASPGHFSEDDIYEDAGDLEFNTDPAFQRLYLARVPKFLWEAWSKLDDDAEIHIGTIRQVTVTDPNGEQSLAEHQMVPKEYELAITAQTVNNTFVFTEQDLPGFKSKSKQKFDPASANMPARLTRPKNDKPMSKQPYDPNKRFQPYYRKAIPKRTTLAGRVAHEVNCIAVDNPETERLLAMRTLEAMRPKKFTKFINEDLSVISSDFIQPGTISAQNAFQTFIKTKGPAAGQRPQLMKTARMPQNELLDRIFDCFKKYNYWSMKALRAELQQPEAYLRETLEKVAVLAKSGRFATQWSLKPENKIANYDQIGDAVAPTQEGDPGGDESDMADEEDDGDDDDIKFEDVVP</sequence>
<evidence type="ECO:0000259" key="12">
    <source>
        <dbReference type="Pfam" id="PF17683"/>
    </source>
</evidence>
<dbReference type="InterPro" id="IPR036388">
    <property type="entry name" value="WH-like_DNA-bd_sf"/>
</dbReference>
<evidence type="ECO:0000256" key="7">
    <source>
        <dbReference type="ARBA" id="ARBA00023242"/>
    </source>
</evidence>
<evidence type="ECO:0000256" key="6">
    <source>
        <dbReference type="ARBA" id="ARBA00023163"/>
    </source>
</evidence>
<feature type="compositionally biased region" description="Acidic residues" evidence="10">
    <location>
        <begin position="336"/>
        <end position="356"/>
    </location>
</feature>
<keyword evidence="5" id="KW-0238">DNA-binding</keyword>